<evidence type="ECO:0000256" key="4">
    <source>
        <dbReference type="ARBA" id="ARBA00022692"/>
    </source>
</evidence>
<feature type="transmembrane region" description="Helical" evidence="7">
    <location>
        <begin position="55"/>
        <end position="78"/>
    </location>
</feature>
<dbReference type="AlphaFoldDB" id="A0A545TBX5"/>
<evidence type="ECO:0000256" key="2">
    <source>
        <dbReference type="ARBA" id="ARBA00022448"/>
    </source>
</evidence>
<dbReference type="GO" id="GO:0022857">
    <property type="term" value="F:transmembrane transporter activity"/>
    <property type="evidence" value="ECO:0007669"/>
    <property type="project" value="InterPro"/>
</dbReference>
<feature type="transmembrane region" description="Helical" evidence="7">
    <location>
        <begin position="374"/>
        <end position="397"/>
    </location>
</feature>
<dbReference type="InterPro" id="IPR036259">
    <property type="entry name" value="MFS_trans_sf"/>
</dbReference>
<keyword evidence="6 7" id="KW-0472">Membrane</keyword>
<feature type="transmembrane region" description="Helical" evidence="7">
    <location>
        <begin position="457"/>
        <end position="477"/>
    </location>
</feature>
<keyword evidence="4 7" id="KW-0812">Transmembrane</keyword>
<evidence type="ECO:0000259" key="8">
    <source>
        <dbReference type="PROSITE" id="PS50850"/>
    </source>
</evidence>
<evidence type="ECO:0000256" key="6">
    <source>
        <dbReference type="ARBA" id="ARBA00023136"/>
    </source>
</evidence>
<protein>
    <submittedName>
        <fullName evidence="9">MFS transporter</fullName>
    </submittedName>
</protein>
<keyword evidence="3" id="KW-1003">Cell membrane</keyword>
<comment type="subcellular location">
    <subcellularLocation>
        <location evidence="1">Cell membrane</location>
        <topology evidence="1">Multi-pass membrane protein</topology>
    </subcellularLocation>
</comment>
<dbReference type="Pfam" id="PF01553">
    <property type="entry name" value="Acyltransferase"/>
    <property type="match status" value="1"/>
</dbReference>
<evidence type="ECO:0000256" key="3">
    <source>
        <dbReference type="ARBA" id="ARBA00022475"/>
    </source>
</evidence>
<dbReference type="GO" id="GO:0016746">
    <property type="term" value="F:acyltransferase activity"/>
    <property type="evidence" value="ECO:0007669"/>
    <property type="project" value="InterPro"/>
</dbReference>
<dbReference type="PANTHER" id="PTHR43266">
    <property type="entry name" value="MACROLIDE-EFFLUX PROTEIN"/>
    <property type="match status" value="1"/>
</dbReference>
<keyword evidence="2" id="KW-0813">Transport</keyword>
<gene>
    <name evidence="9" type="ORF">FLL45_07115</name>
</gene>
<feature type="transmembrane region" description="Helical" evidence="7">
    <location>
        <begin position="403"/>
        <end position="423"/>
    </location>
</feature>
<feature type="transmembrane region" description="Helical" evidence="7">
    <location>
        <begin position="428"/>
        <end position="445"/>
    </location>
</feature>
<feature type="transmembrane region" description="Helical" evidence="7">
    <location>
        <begin position="231"/>
        <end position="254"/>
    </location>
</feature>
<dbReference type="EMBL" id="VIKR01000002">
    <property type="protein sequence ID" value="TQV74725.1"/>
    <property type="molecule type" value="Genomic_DNA"/>
</dbReference>
<dbReference type="PANTHER" id="PTHR43266:SF2">
    <property type="entry name" value="MAJOR FACILITATOR SUPERFAMILY (MFS) PROFILE DOMAIN-CONTAINING PROTEIN"/>
    <property type="match status" value="1"/>
</dbReference>
<organism evidence="9 10">
    <name type="scientific">Aliikangiella marina</name>
    <dbReference type="NCBI Taxonomy" id="1712262"/>
    <lineage>
        <taxon>Bacteria</taxon>
        <taxon>Pseudomonadati</taxon>
        <taxon>Pseudomonadota</taxon>
        <taxon>Gammaproteobacteria</taxon>
        <taxon>Oceanospirillales</taxon>
        <taxon>Pleioneaceae</taxon>
        <taxon>Aliikangiella</taxon>
    </lineage>
</organism>
<keyword evidence="5 7" id="KW-1133">Transmembrane helix</keyword>
<dbReference type="SMART" id="SM00563">
    <property type="entry name" value="PlsC"/>
    <property type="match status" value="1"/>
</dbReference>
<dbReference type="InterPro" id="IPR002123">
    <property type="entry name" value="Plipid/glycerol_acylTrfase"/>
</dbReference>
<dbReference type="CDD" id="cd07989">
    <property type="entry name" value="LPLAT_AGPAT-like"/>
    <property type="match status" value="1"/>
</dbReference>
<feature type="transmembrane region" description="Helical" evidence="7">
    <location>
        <begin position="178"/>
        <end position="195"/>
    </location>
</feature>
<dbReference type="InterPro" id="IPR020846">
    <property type="entry name" value="MFS_dom"/>
</dbReference>
<dbReference type="Gene3D" id="1.20.1250.20">
    <property type="entry name" value="MFS general substrate transporter like domains"/>
    <property type="match status" value="1"/>
</dbReference>
<evidence type="ECO:0000256" key="1">
    <source>
        <dbReference type="ARBA" id="ARBA00004651"/>
    </source>
</evidence>
<feature type="domain" description="Major facilitator superfamily (MFS) profile" evidence="8">
    <location>
        <begin position="19"/>
        <end position="429"/>
    </location>
</feature>
<dbReference type="GO" id="GO:0005886">
    <property type="term" value="C:plasma membrane"/>
    <property type="evidence" value="ECO:0007669"/>
    <property type="project" value="UniProtKB-SubCell"/>
</dbReference>
<dbReference type="CDD" id="cd06173">
    <property type="entry name" value="MFS_MefA_like"/>
    <property type="match status" value="1"/>
</dbReference>
<dbReference type="InterPro" id="IPR011701">
    <property type="entry name" value="MFS"/>
</dbReference>
<name>A0A545TBX5_9GAMM</name>
<feature type="transmembrane region" description="Helical" evidence="7">
    <location>
        <begin position="336"/>
        <end position="362"/>
    </location>
</feature>
<feature type="transmembrane region" description="Helical" evidence="7">
    <location>
        <begin position="298"/>
        <end position="316"/>
    </location>
</feature>
<reference evidence="9 10" key="1">
    <citation type="submission" date="2019-06" db="EMBL/GenBank/DDBJ databases">
        <title>Draft genome of Aliikangiella marina GYP-15.</title>
        <authorList>
            <person name="Wang G."/>
        </authorList>
    </citation>
    <scope>NUCLEOTIDE SEQUENCE [LARGE SCALE GENOMIC DNA]</scope>
    <source>
        <strain evidence="9 10">GYP-15</strain>
    </source>
</reference>
<evidence type="ECO:0000256" key="5">
    <source>
        <dbReference type="ARBA" id="ARBA00022989"/>
    </source>
</evidence>
<feature type="transmembrane region" description="Helical" evidence="7">
    <location>
        <begin position="90"/>
        <end position="107"/>
    </location>
</feature>
<accession>A0A545TBX5</accession>
<evidence type="ECO:0000313" key="9">
    <source>
        <dbReference type="EMBL" id="TQV74725.1"/>
    </source>
</evidence>
<sequence length="628" mass="69450">MSHEHNQFDLLREKRYLPFFITQALGALNDNVFKNALVILITYTTATKLGLDAGILVNLAAILFILPFFLFSAIAGQLADKYEKSRTMRYIKKAEIVIMALAVIGFYLDNTYWLLFVLFLMGFQSAIFGPLKFGYLPQHLHTDELVGGNALVESGTFLAILFGTIIGGVLIALEQYNLVAISITIIFVAIAGYAFSRKIPETPAVDPTLKVNWNIVTESYRNLKFTRNDKTVFLCILGISWFWFYGAVFLAQIPNYTKGTLAGSESVATLFLTAFSLGIGIGAMICEKLSAGRVEAGLVPIGAIGLSVFSYDLYLANQNSGLEPIYGYLEFLQQPGAWRVLTDATFIGMFGGLFTVPLYAMIQQIGNKAHMSRLFAGLNIMNALFMVISGVYAIIILQAGFTIPQLFAITSAINILVAIYIFFKAPEFIFRFITWLLVNTIYRIRNANLQLIPKHGAAVLVCNHVSFIDALIIAGYCKRNIRFVMYHKIFKAPIIGAFFKMANAIPISPAHEDEALMQSAFDKIAEELEAGKVVCIFPEGKLTPDGEIGEFKPGIEKIIQRTPVPVYPLALEGLWGTWFSRINGTAMKGLPKKFMAKVHLVAGEPVNPEDVTAPLLQQKVAELKASAR</sequence>
<evidence type="ECO:0000256" key="7">
    <source>
        <dbReference type="SAM" id="Phobius"/>
    </source>
</evidence>
<feature type="transmembrane region" description="Helical" evidence="7">
    <location>
        <begin position="151"/>
        <end position="172"/>
    </location>
</feature>
<evidence type="ECO:0000313" key="10">
    <source>
        <dbReference type="Proteomes" id="UP000317839"/>
    </source>
</evidence>
<dbReference type="SUPFAM" id="SSF103473">
    <property type="entry name" value="MFS general substrate transporter"/>
    <property type="match status" value="1"/>
</dbReference>
<keyword evidence="10" id="KW-1185">Reference proteome</keyword>
<dbReference type="OrthoDB" id="9803968at2"/>
<dbReference type="SUPFAM" id="SSF69593">
    <property type="entry name" value="Glycerol-3-phosphate (1)-acyltransferase"/>
    <property type="match status" value="1"/>
</dbReference>
<dbReference type="Proteomes" id="UP000317839">
    <property type="component" value="Unassembled WGS sequence"/>
</dbReference>
<feature type="transmembrane region" description="Helical" evidence="7">
    <location>
        <begin position="266"/>
        <end position="286"/>
    </location>
</feature>
<dbReference type="PROSITE" id="PS50850">
    <property type="entry name" value="MFS"/>
    <property type="match status" value="1"/>
</dbReference>
<comment type="caution">
    <text evidence="9">The sequence shown here is derived from an EMBL/GenBank/DDBJ whole genome shotgun (WGS) entry which is preliminary data.</text>
</comment>
<proteinExistence type="predicted"/>
<dbReference type="Pfam" id="PF07690">
    <property type="entry name" value="MFS_1"/>
    <property type="match status" value="1"/>
</dbReference>
<dbReference type="RefSeq" id="WP_142941340.1">
    <property type="nucleotide sequence ID" value="NZ_VIKR01000002.1"/>
</dbReference>